<comment type="similarity">
    <text evidence="1">Belongs to the PstS family.</text>
</comment>
<name>A0A6J6L536_9ZZZZ</name>
<dbReference type="Gene3D" id="3.40.190.10">
    <property type="entry name" value="Periplasmic binding protein-like II"/>
    <property type="match status" value="2"/>
</dbReference>
<organism evidence="3">
    <name type="scientific">freshwater metagenome</name>
    <dbReference type="NCBI Taxonomy" id="449393"/>
    <lineage>
        <taxon>unclassified sequences</taxon>
        <taxon>metagenomes</taxon>
        <taxon>ecological metagenomes</taxon>
    </lineage>
</organism>
<sequence length="456" mass="47252">MRNLRKFIAVASIAATGVLATGGVASAESASGSGATFPQQFLASATVAYNAKTGHNVTYANPGGGSSKGKSDFKANLTDFGGSDSAVTTAQAASFDWTYIPYVGGAISVAYRLDELKGATLSLSANTVNGIFGGLITNWADASIAADMRANPTWVNGKKKSDYKGASAQWQPVGPFAASVTINMLPAVVKSAKGKKIELVDKDSKKVLATATVAAKGEVVLSAKGLNDKSTYEVKVDGKTIASYKRTDVKLPSKDITVVYRSDGSGTTNNFVNFMKNYANADWTVNDAFTSAIPGGSSRVSSFGSRFQGQSGSANVSNYIADNNGTIGYTEVSFVTDPTRAAKGMQSALIKNAAGVYVAPTATNASSMIANSTVDAKGFITFDYKQTANKTAYPVVAVTYGLGKTAKSAKNAVVSDFFKWILTEYAPANAEALGYAPLDGAMKTAGLAKAAEVNSK</sequence>
<evidence type="ECO:0000256" key="1">
    <source>
        <dbReference type="ARBA" id="ARBA00008725"/>
    </source>
</evidence>
<dbReference type="PANTHER" id="PTHR42996">
    <property type="entry name" value="PHOSPHATE-BINDING PROTEIN PSTS"/>
    <property type="match status" value="1"/>
</dbReference>
<dbReference type="InterPro" id="IPR050962">
    <property type="entry name" value="Phosphate-bind_PstS"/>
</dbReference>
<feature type="domain" description="PBP" evidence="2">
    <location>
        <begin position="251"/>
        <end position="423"/>
    </location>
</feature>
<accession>A0A6J6L536</accession>
<dbReference type="SUPFAM" id="SSF53850">
    <property type="entry name" value="Periplasmic binding protein-like II"/>
    <property type="match status" value="2"/>
</dbReference>
<dbReference type="EMBL" id="CAEZWH010000140">
    <property type="protein sequence ID" value="CAB4656278.1"/>
    <property type="molecule type" value="Genomic_DNA"/>
</dbReference>
<dbReference type="PANTHER" id="PTHR42996:SF1">
    <property type="entry name" value="PHOSPHATE-BINDING PROTEIN PSTS"/>
    <property type="match status" value="1"/>
</dbReference>
<proteinExistence type="inferred from homology"/>
<evidence type="ECO:0000313" key="3">
    <source>
        <dbReference type="EMBL" id="CAB4656278.1"/>
    </source>
</evidence>
<evidence type="ECO:0000259" key="2">
    <source>
        <dbReference type="Pfam" id="PF12849"/>
    </source>
</evidence>
<reference evidence="3" key="1">
    <citation type="submission" date="2020-05" db="EMBL/GenBank/DDBJ databases">
        <authorList>
            <person name="Chiriac C."/>
            <person name="Salcher M."/>
            <person name="Ghai R."/>
            <person name="Kavagutti S V."/>
        </authorList>
    </citation>
    <scope>NUCLEOTIDE SEQUENCE</scope>
</reference>
<dbReference type="InterPro" id="IPR024370">
    <property type="entry name" value="PBP_domain"/>
</dbReference>
<dbReference type="Pfam" id="PF12849">
    <property type="entry name" value="PBP_like_2"/>
    <property type="match status" value="2"/>
</dbReference>
<feature type="domain" description="PBP" evidence="2">
    <location>
        <begin position="27"/>
        <end position="175"/>
    </location>
</feature>
<dbReference type="AlphaFoldDB" id="A0A6J6L536"/>
<gene>
    <name evidence="3" type="ORF">UFOPK2195_00756</name>
</gene>
<protein>
    <submittedName>
        <fullName evidence="3">Unannotated protein</fullName>
    </submittedName>
</protein>